<evidence type="ECO:0000313" key="1">
    <source>
        <dbReference type="EMBL" id="SFJ93691.1"/>
    </source>
</evidence>
<accession>A0A1I3VHT0</accession>
<sequence>MFGINPTVDDLRAYVRIAQAKGNTAMLAQDVKVASDVLDRFAFGAGSLPPAILQNLTEYVYAGSFTYDEDSGEIVRVPRAPPVPLGKTLGRPARSTIWEGREGMPVIPLWPMGPEERVNGGWFSEPMPLGIKRQD</sequence>
<keyword evidence="2" id="KW-1185">Reference proteome</keyword>
<dbReference type="EMBL" id="FOSL01000001">
    <property type="protein sequence ID" value="SFJ93691.1"/>
    <property type="molecule type" value="Genomic_DNA"/>
</dbReference>
<gene>
    <name evidence="1" type="ORF">SAMN04488498_101400</name>
</gene>
<dbReference type="RefSeq" id="WP_149757727.1">
    <property type="nucleotide sequence ID" value="NZ_BSPE01000002.1"/>
</dbReference>
<dbReference type="AlphaFoldDB" id="A0A1I3VHT0"/>
<name>A0A1I3VHT0_9HYPH</name>
<reference evidence="1 2" key="1">
    <citation type="submission" date="2016-10" db="EMBL/GenBank/DDBJ databases">
        <authorList>
            <person name="Varghese N."/>
            <person name="Submissions S."/>
        </authorList>
    </citation>
    <scope>NUCLEOTIDE SEQUENCE [LARGE SCALE GENOMIC DNA]</scope>
    <source>
        <strain evidence="1 2">DSM 21822</strain>
    </source>
</reference>
<protein>
    <submittedName>
        <fullName evidence="1">Uncharacterized protein</fullName>
    </submittedName>
</protein>
<proteinExistence type="predicted"/>
<dbReference type="Proteomes" id="UP000323300">
    <property type="component" value="Unassembled WGS sequence"/>
</dbReference>
<evidence type="ECO:0000313" key="2">
    <source>
        <dbReference type="Proteomes" id="UP000323300"/>
    </source>
</evidence>
<organism evidence="1 2">
    <name type="scientific">Neomesorhizobium albiziae</name>
    <dbReference type="NCBI Taxonomy" id="335020"/>
    <lineage>
        <taxon>Bacteria</taxon>
        <taxon>Pseudomonadati</taxon>
        <taxon>Pseudomonadota</taxon>
        <taxon>Alphaproteobacteria</taxon>
        <taxon>Hyphomicrobiales</taxon>
        <taxon>Phyllobacteriaceae</taxon>
        <taxon>Neomesorhizobium</taxon>
    </lineage>
</organism>